<dbReference type="OMA" id="ECHRELI"/>
<sequence>ESVILKQSKTGKMVKNKPEWEVRVKNTCSCNYYEIHLSCVNFKSVTTIASSVLSKTGDVCLLNDGKVLSYDEEYVFKYVWNTSFNFKITDGQIACS</sequence>
<evidence type="ECO:0000256" key="1">
    <source>
        <dbReference type="ARBA" id="ARBA00022729"/>
    </source>
</evidence>
<dbReference type="PANTHER" id="PTHR33184">
    <property type="entry name" value="PROTEIN TAPETUM DETERMINANT 1-LIKE-RELATED"/>
    <property type="match status" value="1"/>
</dbReference>
<dbReference type="InterPro" id="IPR040361">
    <property type="entry name" value="TPD1"/>
</dbReference>
<dbReference type="STRING" id="72664.V4LIV3"/>
<keyword evidence="3" id="KW-1185">Reference proteome</keyword>
<feature type="non-terminal residue" evidence="2">
    <location>
        <position position="1"/>
    </location>
</feature>
<gene>
    <name evidence="2" type="ORF">EUTSA_v10001150mg</name>
</gene>
<name>V4LIV3_EUTSA</name>
<dbReference type="Gramene" id="ESQ39713">
    <property type="protein sequence ID" value="ESQ39713"/>
    <property type="gene ID" value="EUTSA_v10001150mg"/>
</dbReference>
<dbReference type="PANTHER" id="PTHR33184:SF72">
    <property type="entry name" value="BETA-1,3-N-ACETYLGLUCOSAMINYLTRANSFERASE FAMILY PROTEIN"/>
    <property type="match status" value="1"/>
</dbReference>
<reference evidence="2 3" key="1">
    <citation type="journal article" date="2013" name="Front. Plant Sci.">
        <title>The Reference Genome of the Halophytic Plant Eutrema salsugineum.</title>
        <authorList>
            <person name="Yang R."/>
            <person name="Jarvis D.E."/>
            <person name="Chen H."/>
            <person name="Beilstein M.A."/>
            <person name="Grimwood J."/>
            <person name="Jenkins J."/>
            <person name="Shu S."/>
            <person name="Prochnik S."/>
            <person name="Xin M."/>
            <person name="Ma C."/>
            <person name="Schmutz J."/>
            <person name="Wing R.A."/>
            <person name="Mitchell-Olds T."/>
            <person name="Schumaker K.S."/>
            <person name="Wang X."/>
        </authorList>
    </citation>
    <scope>NUCLEOTIDE SEQUENCE [LARGE SCALE GENOMIC DNA]</scope>
</reference>
<dbReference type="KEGG" id="eus:EUTSA_v10001150mg"/>
<dbReference type="eggNOG" id="ENOG502S7JS">
    <property type="taxonomic scope" value="Eukaryota"/>
</dbReference>
<dbReference type="Proteomes" id="UP000030689">
    <property type="component" value="Unassembled WGS sequence"/>
</dbReference>
<dbReference type="EMBL" id="KI517465">
    <property type="protein sequence ID" value="ESQ39713.1"/>
    <property type="molecule type" value="Genomic_DNA"/>
</dbReference>
<evidence type="ECO:0000313" key="3">
    <source>
        <dbReference type="Proteomes" id="UP000030689"/>
    </source>
</evidence>
<dbReference type="OrthoDB" id="603213at2759"/>
<dbReference type="GO" id="GO:0001709">
    <property type="term" value="P:cell fate determination"/>
    <property type="evidence" value="ECO:0007669"/>
    <property type="project" value="TreeGrafter"/>
</dbReference>
<proteinExistence type="predicted"/>
<protein>
    <submittedName>
        <fullName evidence="2">Uncharacterized protein</fullName>
    </submittedName>
</protein>
<dbReference type="AlphaFoldDB" id="V4LIV3"/>
<organism evidence="2 3">
    <name type="scientific">Eutrema salsugineum</name>
    <name type="common">Saltwater cress</name>
    <name type="synonym">Sisymbrium salsugineum</name>
    <dbReference type="NCBI Taxonomy" id="72664"/>
    <lineage>
        <taxon>Eukaryota</taxon>
        <taxon>Viridiplantae</taxon>
        <taxon>Streptophyta</taxon>
        <taxon>Embryophyta</taxon>
        <taxon>Tracheophyta</taxon>
        <taxon>Spermatophyta</taxon>
        <taxon>Magnoliopsida</taxon>
        <taxon>eudicotyledons</taxon>
        <taxon>Gunneridae</taxon>
        <taxon>Pentapetalae</taxon>
        <taxon>rosids</taxon>
        <taxon>malvids</taxon>
        <taxon>Brassicales</taxon>
        <taxon>Brassicaceae</taxon>
        <taxon>Eutremeae</taxon>
        <taxon>Eutrema</taxon>
    </lineage>
</organism>
<dbReference type="Pfam" id="PF24068">
    <property type="entry name" value="TPD1_C"/>
    <property type="match status" value="1"/>
</dbReference>
<accession>V4LIV3</accession>
<keyword evidence="1" id="KW-0732">Signal</keyword>
<evidence type="ECO:0000313" key="2">
    <source>
        <dbReference type="EMBL" id="ESQ39713.1"/>
    </source>
</evidence>